<dbReference type="OrthoDB" id="1720422at2759"/>
<keyword evidence="2" id="KW-0560">Oxidoreductase</keyword>
<dbReference type="InterPro" id="IPR050523">
    <property type="entry name" value="AKR_Detox_Biosynth"/>
</dbReference>
<evidence type="ECO:0000256" key="1">
    <source>
        <dbReference type="ARBA" id="ARBA00005179"/>
    </source>
</evidence>
<feature type="domain" description="NADP-dependent oxidoreductase" evidence="3">
    <location>
        <begin position="35"/>
        <end position="356"/>
    </location>
</feature>
<dbReference type="PANTHER" id="PTHR43364:SF15">
    <property type="entry name" value="ARYL-ALCOHOL DEHYDROGENASE AAD16-RELATED"/>
    <property type="match status" value="1"/>
</dbReference>
<dbReference type="PANTHER" id="PTHR43364">
    <property type="entry name" value="NADH-SPECIFIC METHYLGLYOXAL REDUCTASE-RELATED"/>
    <property type="match status" value="1"/>
</dbReference>
<keyword evidence="5" id="KW-1185">Reference proteome</keyword>
<dbReference type="InterPro" id="IPR036812">
    <property type="entry name" value="NAD(P)_OxRdtase_dom_sf"/>
</dbReference>
<dbReference type="InterPro" id="IPR023210">
    <property type="entry name" value="NADP_OxRdtase_dom"/>
</dbReference>
<comment type="caution">
    <text evidence="4">The sequence shown here is derived from an EMBL/GenBank/DDBJ whole genome shotgun (WGS) entry which is preliminary data.</text>
</comment>
<dbReference type="EMBL" id="CABFNQ020000654">
    <property type="protein sequence ID" value="CAH0021512.1"/>
    <property type="molecule type" value="Genomic_DNA"/>
</dbReference>
<dbReference type="FunFam" id="3.20.20.100:FF:000004">
    <property type="entry name" value="Oxidoreductase, aldo/keto reductase"/>
    <property type="match status" value="1"/>
</dbReference>
<dbReference type="SUPFAM" id="SSF51430">
    <property type="entry name" value="NAD(P)-linked oxidoreductase"/>
    <property type="match status" value="1"/>
</dbReference>
<dbReference type="GO" id="GO:0005829">
    <property type="term" value="C:cytosol"/>
    <property type="evidence" value="ECO:0007669"/>
    <property type="project" value="UniProtKB-ARBA"/>
</dbReference>
<gene>
    <name evidence="4" type="ORF">CRHIZ90672A_00011844</name>
</gene>
<sequence>MASSQHGYVGDLITGPPPTSMAYNRLGNSGLKVSKVILGAMSYGSKEWQEWVLEEAEALPLLEHAYNVGINTWDTSDLYSNGVSEMIIGKALLKYKFPREGVVIMTKCRFATSEPDQPQLNVFTATVNDGRLVNRSGLSRKHIFDAVQASMRRLGTYIDVLQIQRIDRDVPREEIMRALNDVIEMGWVRYIGASSAKMPAWEFQSLQNVAKAHGWHQFVSMQNYYNLLYREEEREMIPYCKDTGVGLVPWSPNARGVLARPWNDVDSNTSVRSLHDKTLTRLYDRDNINDKAIVGAVEELAKQKNLPMAVIATAWCMKKGVNPIVGLNSKGRIDEAVLASKVDLTDEDVAKLEEAYQPKAVTGY</sequence>
<comment type="pathway">
    <text evidence="1">Secondary metabolite biosynthesis.</text>
</comment>
<dbReference type="AlphaFoldDB" id="A0A9N9VDV4"/>
<proteinExistence type="predicted"/>
<evidence type="ECO:0000259" key="3">
    <source>
        <dbReference type="Pfam" id="PF00248"/>
    </source>
</evidence>
<accession>A0A9N9VDV4</accession>
<dbReference type="Gene3D" id="3.20.20.100">
    <property type="entry name" value="NADP-dependent oxidoreductase domain"/>
    <property type="match status" value="1"/>
</dbReference>
<organism evidence="4 5">
    <name type="scientific">Clonostachys rhizophaga</name>
    <dbReference type="NCBI Taxonomy" id="160324"/>
    <lineage>
        <taxon>Eukaryota</taxon>
        <taxon>Fungi</taxon>
        <taxon>Dikarya</taxon>
        <taxon>Ascomycota</taxon>
        <taxon>Pezizomycotina</taxon>
        <taxon>Sordariomycetes</taxon>
        <taxon>Hypocreomycetidae</taxon>
        <taxon>Hypocreales</taxon>
        <taxon>Bionectriaceae</taxon>
        <taxon>Clonostachys</taxon>
    </lineage>
</organism>
<evidence type="ECO:0000313" key="4">
    <source>
        <dbReference type="EMBL" id="CAH0021512.1"/>
    </source>
</evidence>
<reference evidence="4" key="1">
    <citation type="submission" date="2021-10" db="EMBL/GenBank/DDBJ databases">
        <authorList>
            <person name="Piombo E."/>
        </authorList>
    </citation>
    <scope>NUCLEOTIDE SEQUENCE</scope>
</reference>
<dbReference type="GO" id="GO:0016491">
    <property type="term" value="F:oxidoreductase activity"/>
    <property type="evidence" value="ECO:0007669"/>
    <property type="project" value="UniProtKB-KW"/>
</dbReference>
<name>A0A9N9VDV4_9HYPO</name>
<protein>
    <recommendedName>
        <fullName evidence="3">NADP-dependent oxidoreductase domain-containing protein</fullName>
    </recommendedName>
</protein>
<evidence type="ECO:0000256" key="2">
    <source>
        <dbReference type="ARBA" id="ARBA00023002"/>
    </source>
</evidence>
<dbReference type="Pfam" id="PF00248">
    <property type="entry name" value="Aldo_ket_red"/>
    <property type="match status" value="1"/>
</dbReference>
<dbReference type="CDD" id="cd19079">
    <property type="entry name" value="AKR_EcYajO-like"/>
    <property type="match status" value="1"/>
</dbReference>
<evidence type="ECO:0000313" key="5">
    <source>
        <dbReference type="Proteomes" id="UP000696573"/>
    </source>
</evidence>
<dbReference type="Proteomes" id="UP000696573">
    <property type="component" value="Unassembled WGS sequence"/>
</dbReference>